<evidence type="ECO:0000259" key="1">
    <source>
        <dbReference type="PROSITE" id="PS51186"/>
    </source>
</evidence>
<dbReference type="PANTHER" id="PTHR43441">
    <property type="entry name" value="RIBOSOMAL-PROTEIN-SERINE ACETYLTRANSFERASE"/>
    <property type="match status" value="1"/>
</dbReference>
<dbReference type="InterPro" id="IPR016181">
    <property type="entry name" value="Acyl_CoA_acyltransferase"/>
</dbReference>
<protein>
    <submittedName>
        <fullName evidence="2">GNAT family N-acetyltransferase</fullName>
    </submittedName>
</protein>
<proteinExistence type="predicted"/>
<accession>A0A948WBZ9</accession>
<dbReference type="Proteomes" id="UP000777784">
    <property type="component" value="Unassembled WGS sequence"/>
</dbReference>
<dbReference type="GO" id="GO:1990189">
    <property type="term" value="F:protein N-terminal-serine acetyltransferase activity"/>
    <property type="evidence" value="ECO:0007669"/>
    <property type="project" value="TreeGrafter"/>
</dbReference>
<dbReference type="GO" id="GO:0005737">
    <property type="term" value="C:cytoplasm"/>
    <property type="evidence" value="ECO:0007669"/>
    <property type="project" value="TreeGrafter"/>
</dbReference>
<name>A0A948WBZ9_UNCEI</name>
<evidence type="ECO:0000313" key="2">
    <source>
        <dbReference type="EMBL" id="MBU2690458.1"/>
    </source>
</evidence>
<dbReference type="InterPro" id="IPR000182">
    <property type="entry name" value="GNAT_dom"/>
</dbReference>
<dbReference type="PANTHER" id="PTHR43441:SF10">
    <property type="entry name" value="ACETYLTRANSFERASE"/>
    <property type="match status" value="1"/>
</dbReference>
<gene>
    <name evidence="2" type="ORF">KJ970_05975</name>
</gene>
<dbReference type="GO" id="GO:0008999">
    <property type="term" value="F:protein-N-terminal-alanine acetyltransferase activity"/>
    <property type="evidence" value="ECO:0007669"/>
    <property type="project" value="TreeGrafter"/>
</dbReference>
<dbReference type="InterPro" id="IPR051908">
    <property type="entry name" value="Ribosomal_N-acetyltransferase"/>
</dbReference>
<dbReference type="EMBL" id="JAHJDP010000031">
    <property type="protein sequence ID" value="MBU2690458.1"/>
    <property type="molecule type" value="Genomic_DNA"/>
</dbReference>
<sequence length="160" mass="17894">MYEAARESELQVYPWLPWCHPGYSLAEAENWAAFQALAFGQGREYEFVITDGTGRFLGGCGLNHINVADRCANLGYWVRTQETGREVALKAVRRVVEFAFTRTNLERLEIVCAVENRASRRVAEKSGAVREGVARGRIFLHGQVLDAVVYSILRSDVAAV</sequence>
<feature type="domain" description="N-acetyltransferase" evidence="1">
    <location>
        <begin position="1"/>
        <end position="155"/>
    </location>
</feature>
<dbReference type="SUPFAM" id="SSF55729">
    <property type="entry name" value="Acyl-CoA N-acyltransferases (Nat)"/>
    <property type="match status" value="1"/>
</dbReference>
<reference evidence="2" key="1">
    <citation type="submission" date="2021-05" db="EMBL/GenBank/DDBJ databases">
        <title>Energy efficiency and biological interactions define the core microbiome of deep oligotrophic groundwater.</title>
        <authorList>
            <person name="Mehrshad M."/>
            <person name="Lopez-Fernandez M."/>
            <person name="Bell E."/>
            <person name="Bernier-Latmani R."/>
            <person name="Bertilsson S."/>
            <person name="Dopson M."/>
        </authorList>
    </citation>
    <scope>NUCLEOTIDE SEQUENCE</scope>
    <source>
        <strain evidence="2">Modern_marine.mb.64</strain>
    </source>
</reference>
<dbReference type="Gene3D" id="3.40.630.30">
    <property type="match status" value="1"/>
</dbReference>
<comment type="caution">
    <text evidence="2">The sequence shown here is derived from an EMBL/GenBank/DDBJ whole genome shotgun (WGS) entry which is preliminary data.</text>
</comment>
<dbReference type="Pfam" id="PF13302">
    <property type="entry name" value="Acetyltransf_3"/>
    <property type="match status" value="1"/>
</dbReference>
<organism evidence="2 3">
    <name type="scientific">Eiseniibacteriota bacterium</name>
    <dbReference type="NCBI Taxonomy" id="2212470"/>
    <lineage>
        <taxon>Bacteria</taxon>
        <taxon>Candidatus Eiseniibacteriota</taxon>
    </lineage>
</organism>
<dbReference type="AlphaFoldDB" id="A0A948WBZ9"/>
<evidence type="ECO:0000313" key="3">
    <source>
        <dbReference type="Proteomes" id="UP000777784"/>
    </source>
</evidence>
<dbReference type="PROSITE" id="PS51186">
    <property type="entry name" value="GNAT"/>
    <property type="match status" value="1"/>
</dbReference>